<dbReference type="EMBL" id="KQ474084">
    <property type="protein sequence ID" value="KPV73182.1"/>
    <property type="molecule type" value="Genomic_DNA"/>
</dbReference>
<accession>A0A0P9FC00</accession>
<evidence type="ECO:0000313" key="3">
    <source>
        <dbReference type="Proteomes" id="UP000053890"/>
    </source>
</evidence>
<gene>
    <name evidence="2" type="ORF">RHOBADRAFT_55393</name>
</gene>
<protein>
    <recommendedName>
        <fullName evidence="4">F-box domain-containing protein</fullName>
    </recommendedName>
</protein>
<evidence type="ECO:0000313" key="2">
    <source>
        <dbReference type="EMBL" id="KPV73182.1"/>
    </source>
</evidence>
<evidence type="ECO:0000256" key="1">
    <source>
        <dbReference type="SAM" id="Phobius"/>
    </source>
</evidence>
<keyword evidence="1" id="KW-0812">Transmembrane</keyword>
<dbReference type="RefSeq" id="XP_018269231.1">
    <property type="nucleotide sequence ID" value="XM_018417825.1"/>
</dbReference>
<evidence type="ECO:0008006" key="4">
    <source>
        <dbReference type="Google" id="ProtNLM"/>
    </source>
</evidence>
<sequence>MPRPLPVELVDHILADESLEPADLARACLVSRSVFALARPRLYAGQVFWFNINENTSPSATRSWCSAIRASPQAAALVRHVQLEVYFHTGDKDFLADGDPIDLIADVLENCTNLEHFTVGAMKMPVAFLAVFPACASLRTFWNIPFTNDTYKALVDMPNLIHLALYFEGSTAGVDNVDPDGPTPSFHLETVHLESLNPVRGSLPLRRVLATVLGTSYASIRSLQINAAKDDVANLVSGTFSAVDFLWTGYQDAEHLDTILRACGSITTMQLSNQICHRWGAEPNLSSTFEVLPATLKTLHLDAITNWVVDDTMPTVVAVREILDALPAHLVVVVKLVVVVFIIELVVVEQLVGIGLVGTVDVKLVVRKLVVLKLVVFELVGLGLVGFGLVVVAPEADVTTLPEPATRESERG</sequence>
<feature type="transmembrane region" description="Helical" evidence="1">
    <location>
        <begin position="370"/>
        <end position="393"/>
    </location>
</feature>
<reference evidence="2 3" key="1">
    <citation type="journal article" date="2015" name="Front. Microbiol.">
        <title>Genome sequence of the plant growth promoting endophytic yeast Rhodotorula graminis WP1.</title>
        <authorList>
            <person name="Firrincieli A."/>
            <person name="Otillar R."/>
            <person name="Salamov A."/>
            <person name="Schmutz J."/>
            <person name="Khan Z."/>
            <person name="Redman R.S."/>
            <person name="Fleck N.D."/>
            <person name="Lindquist E."/>
            <person name="Grigoriev I.V."/>
            <person name="Doty S.L."/>
        </authorList>
    </citation>
    <scope>NUCLEOTIDE SEQUENCE [LARGE SCALE GENOMIC DNA]</scope>
    <source>
        <strain evidence="2 3">WP1</strain>
    </source>
</reference>
<feature type="transmembrane region" description="Helical" evidence="1">
    <location>
        <begin position="336"/>
        <end position="358"/>
    </location>
</feature>
<dbReference type="AlphaFoldDB" id="A0A0P9FC00"/>
<keyword evidence="1" id="KW-0472">Membrane</keyword>
<keyword evidence="1" id="KW-1133">Transmembrane helix</keyword>
<dbReference type="GeneID" id="28978273"/>
<dbReference type="CDD" id="cd09917">
    <property type="entry name" value="F-box_SF"/>
    <property type="match status" value="1"/>
</dbReference>
<name>A0A0P9FC00_RHOGW</name>
<organism evidence="2 3">
    <name type="scientific">Rhodotorula graminis (strain WP1)</name>
    <dbReference type="NCBI Taxonomy" id="578459"/>
    <lineage>
        <taxon>Eukaryota</taxon>
        <taxon>Fungi</taxon>
        <taxon>Dikarya</taxon>
        <taxon>Basidiomycota</taxon>
        <taxon>Pucciniomycotina</taxon>
        <taxon>Microbotryomycetes</taxon>
        <taxon>Sporidiobolales</taxon>
        <taxon>Sporidiobolaceae</taxon>
        <taxon>Rhodotorula</taxon>
    </lineage>
</organism>
<dbReference type="Proteomes" id="UP000053890">
    <property type="component" value="Unassembled WGS sequence"/>
</dbReference>
<proteinExistence type="predicted"/>
<keyword evidence="3" id="KW-1185">Reference proteome</keyword>